<dbReference type="OrthoDB" id="5316007at2759"/>
<evidence type="ECO:0000256" key="1">
    <source>
        <dbReference type="ARBA" id="ARBA00022729"/>
    </source>
</evidence>
<dbReference type="PANTHER" id="PTHR35185:SF1">
    <property type="entry name" value="UPF0619 GPI-ANCHORED MEMBRANE PROTEIN C1322.10"/>
    <property type="match status" value="1"/>
</dbReference>
<gene>
    <name evidence="5" type="ORF">FA13DRAFT_1788381</name>
</gene>
<organism evidence="5 6">
    <name type="scientific">Coprinellus micaceus</name>
    <name type="common">Glistening ink-cap mushroom</name>
    <name type="synonym">Coprinus micaceus</name>
    <dbReference type="NCBI Taxonomy" id="71717"/>
    <lineage>
        <taxon>Eukaryota</taxon>
        <taxon>Fungi</taxon>
        <taxon>Dikarya</taxon>
        <taxon>Basidiomycota</taxon>
        <taxon>Agaricomycotina</taxon>
        <taxon>Agaricomycetes</taxon>
        <taxon>Agaricomycetidae</taxon>
        <taxon>Agaricales</taxon>
        <taxon>Agaricineae</taxon>
        <taxon>Psathyrellaceae</taxon>
        <taxon>Coprinellus</taxon>
    </lineage>
</organism>
<dbReference type="InterPro" id="IPR018466">
    <property type="entry name" value="Kre9/Knh1-like_N"/>
</dbReference>
<proteinExistence type="predicted"/>
<keyword evidence="6" id="KW-1185">Reference proteome</keyword>
<evidence type="ECO:0000256" key="3">
    <source>
        <dbReference type="SAM" id="SignalP"/>
    </source>
</evidence>
<sequence>MRFAAVLLAVATTALGYTITTPNQSAGWTNQGAQPVVWSRVASDRENITIVLTNSNAALMPTPQVLAALVDGSLGNTTVNPPSAGWPSPGTGYILNFVTEVTNLNAILAQSPPFEIELSTVVPTSTRTGTVTGASNTGASGSTPTDNTVPGNNGNGALSSFGAPVALVAAALVPALFA</sequence>
<keyword evidence="1 3" id="KW-0732">Signal</keyword>
<dbReference type="STRING" id="71717.A0A4Y7TPD8"/>
<accession>A0A4Y7TPD8</accession>
<dbReference type="Pfam" id="PF10342">
    <property type="entry name" value="Kre9_KNH"/>
    <property type="match status" value="1"/>
</dbReference>
<dbReference type="PANTHER" id="PTHR35185">
    <property type="entry name" value="SERINE/THREONINE-RICH PROTEIN ADG2-RELATED"/>
    <property type="match status" value="1"/>
</dbReference>
<feature type="domain" description="Yeast cell wall synthesis Kre9/Knh1-like N-terminal" evidence="4">
    <location>
        <begin position="21"/>
        <end position="116"/>
    </location>
</feature>
<name>A0A4Y7TPD8_COPMI</name>
<protein>
    <recommendedName>
        <fullName evidence="4">Yeast cell wall synthesis Kre9/Knh1-like N-terminal domain-containing protein</fullName>
    </recommendedName>
</protein>
<evidence type="ECO:0000259" key="4">
    <source>
        <dbReference type="Pfam" id="PF10342"/>
    </source>
</evidence>
<feature type="chain" id="PRO_5021359873" description="Yeast cell wall synthesis Kre9/Knh1-like N-terminal domain-containing protein" evidence="3">
    <location>
        <begin position="17"/>
        <end position="178"/>
    </location>
</feature>
<evidence type="ECO:0000256" key="2">
    <source>
        <dbReference type="SAM" id="MobiDB-lite"/>
    </source>
</evidence>
<feature type="signal peptide" evidence="3">
    <location>
        <begin position="1"/>
        <end position="16"/>
    </location>
</feature>
<feature type="region of interest" description="Disordered" evidence="2">
    <location>
        <begin position="126"/>
        <end position="153"/>
    </location>
</feature>
<reference evidence="5 6" key="1">
    <citation type="journal article" date="2019" name="Nat. Ecol. Evol.">
        <title>Megaphylogeny resolves global patterns of mushroom evolution.</title>
        <authorList>
            <person name="Varga T."/>
            <person name="Krizsan K."/>
            <person name="Foldi C."/>
            <person name="Dima B."/>
            <person name="Sanchez-Garcia M."/>
            <person name="Sanchez-Ramirez S."/>
            <person name="Szollosi G.J."/>
            <person name="Szarkandi J.G."/>
            <person name="Papp V."/>
            <person name="Albert L."/>
            <person name="Andreopoulos W."/>
            <person name="Angelini C."/>
            <person name="Antonin V."/>
            <person name="Barry K.W."/>
            <person name="Bougher N.L."/>
            <person name="Buchanan P."/>
            <person name="Buyck B."/>
            <person name="Bense V."/>
            <person name="Catcheside P."/>
            <person name="Chovatia M."/>
            <person name="Cooper J."/>
            <person name="Damon W."/>
            <person name="Desjardin D."/>
            <person name="Finy P."/>
            <person name="Geml J."/>
            <person name="Haridas S."/>
            <person name="Hughes K."/>
            <person name="Justo A."/>
            <person name="Karasinski D."/>
            <person name="Kautmanova I."/>
            <person name="Kiss B."/>
            <person name="Kocsube S."/>
            <person name="Kotiranta H."/>
            <person name="LaButti K.M."/>
            <person name="Lechner B.E."/>
            <person name="Liimatainen K."/>
            <person name="Lipzen A."/>
            <person name="Lukacs Z."/>
            <person name="Mihaltcheva S."/>
            <person name="Morgado L.N."/>
            <person name="Niskanen T."/>
            <person name="Noordeloos M.E."/>
            <person name="Ohm R.A."/>
            <person name="Ortiz-Santana B."/>
            <person name="Ovrebo C."/>
            <person name="Racz N."/>
            <person name="Riley R."/>
            <person name="Savchenko A."/>
            <person name="Shiryaev A."/>
            <person name="Soop K."/>
            <person name="Spirin V."/>
            <person name="Szebenyi C."/>
            <person name="Tomsovsky M."/>
            <person name="Tulloss R.E."/>
            <person name="Uehling J."/>
            <person name="Grigoriev I.V."/>
            <person name="Vagvolgyi C."/>
            <person name="Papp T."/>
            <person name="Martin F.M."/>
            <person name="Miettinen O."/>
            <person name="Hibbett D.S."/>
            <person name="Nagy L.G."/>
        </authorList>
    </citation>
    <scope>NUCLEOTIDE SEQUENCE [LARGE SCALE GENOMIC DNA]</scope>
    <source>
        <strain evidence="5 6">FP101781</strain>
    </source>
</reference>
<dbReference type="Proteomes" id="UP000298030">
    <property type="component" value="Unassembled WGS sequence"/>
</dbReference>
<evidence type="ECO:0000313" key="5">
    <source>
        <dbReference type="EMBL" id="TEB35778.1"/>
    </source>
</evidence>
<comment type="caution">
    <text evidence="5">The sequence shown here is derived from an EMBL/GenBank/DDBJ whole genome shotgun (WGS) entry which is preliminary data.</text>
</comment>
<dbReference type="InterPro" id="IPR052479">
    <property type="entry name" value="GPI-anchor_Adhesion_Reg"/>
</dbReference>
<dbReference type="AlphaFoldDB" id="A0A4Y7TPD8"/>
<evidence type="ECO:0000313" key="6">
    <source>
        <dbReference type="Proteomes" id="UP000298030"/>
    </source>
</evidence>
<dbReference type="EMBL" id="QPFP01000007">
    <property type="protein sequence ID" value="TEB35778.1"/>
    <property type="molecule type" value="Genomic_DNA"/>
</dbReference>